<dbReference type="Proteomes" id="UP001296943">
    <property type="component" value="Unassembled WGS sequence"/>
</dbReference>
<comment type="caution">
    <text evidence="2">The sequence shown here is derived from an EMBL/GenBank/DDBJ whole genome shotgun (WGS) entry which is preliminary data.</text>
</comment>
<dbReference type="Pfam" id="PF14173">
    <property type="entry name" value="ComGG"/>
    <property type="match status" value="1"/>
</dbReference>
<evidence type="ECO:0008006" key="4">
    <source>
        <dbReference type="Google" id="ProtNLM"/>
    </source>
</evidence>
<dbReference type="EMBL" id="JAFBDR010000001">
    <property type="protein sequence ID" value="MBM7569675.1"/>
    <property type="molecule type" value="Genomic_DNA"/>
</dbReference>
<sequence>MKKNLASTELFRNSKGFILPYFMLIMVLTLMVISSSVTVYINHIEVSKLEIEQMKLQTLIQMAHAELLDNLQQSESSESGQKIFDYPYGQVTAAYSFINSDTIDVQFYVISDKGGKRELRMYIKKIEEK</sequence>
<reference evidence="2 3" key="1">
    <citation type="submission" date="2021-01" db="EMBL/GenBank/DDBJ databases">
        <title>Genomic Encyclopedia of Type Strains, Phase IV (KMG-IV): sequencing the most valuable type-strain genomes for metagenomic binning, comparative biology and taxonomic classification.</title>
        <authorList>
            <person name="Goeker M."/>
        </authorList>
    </citation>
    <scope>NUCLEOTIDE SEQUENCE [LARGE SCALE GENOMIC DNA]</scope>
    <source>
        <strain evidence="2 3">DSM 23711</strain>
    </source>
</reference>
<keyword evidence="1" id="KW-0812">Transmembrane</keyword>
<evidence type="ECO:0000256" key="1">
    <source>
        <dbReference type="SAM" id="Phobius"/>
    </source>
</evidence>
<keyword evidence="1" id="KW-0472">Membrane</keyword>
<proteinExistence type="predicted"/>
<keyword evidence="3" id="KW-1185">Reference proteome</keyword>
<gene>
    <name evidence="2" type="ORF">JOC48_000144</name>
</gene>
<organism evidence="2 3">
    <name type="scientific">Aquibacillus albus</name>
    <dbReference type="NCBI Taxonomy" id="1168171"/>
    <lineage>
        <taxon>Bacteria</taxon>
        <taxon>Bacillati</taxon>
        <taxon>Bacillota</taxon>
        <taxon>Bacilli</taxon>
        <taxon>Bacillales</taxon>
        <taxon>Bacillaceae</taxon>
        <taxon>Aquibacillus</taxon>
    </lineage>
</organism>
<protein>
    <recommendedName>
        <fullName evidence="4">Competence protein ComG</fullName>
    </recommendedName>
</protein>
<keyword evidence="1" id="KW-1133">Transmembrane helix</keyword>
<accession>A0ABS2MUY0</accession>
<feature type="transmembrane region" description="Helical" evidence="1">
    <location>
        <begin position="21"/>
        <end position="41"/>
    </location>
</feature>
<dbReference type="InterPro" id="IPR020372">
    <property type="entry name" value="Competence_ComGG"/>
</dbReference>
<dbReference type="RefSeq" id="WP_204497127.1">
    <property type="nucleotide sequence ID" value="NZ_JAFBDR010000001.1"/>
</dbReference>
<name>A0ABS2MUY0_9BACI</name>
<evidence type="ECO:0000313" key="3">
    <source>
        <dbReference type="Proteomes" id="UP001296943"/>
    </source>
</evidence>
<evidence type="ECO:0000313" key="2">
    <source>
        <dbReference type="EMBL" id="MBM7569675.1"/>
    </source>
</evidence>